<dbReference type="PANTHER" id="PTHR23077">
    <property type="entry name" value="AAA-FAMILY ATPASE"/>
    <property type="match status" value="1"/>
</dbReference>
<feature type="domain" description="AAA+ ATPase" evidence="3">
    <location>
        <begin position="43"/>
        <end position="169"/>
    </location>
</feature>
<organism evidence="4 5">
    <name type="scientific">Candidatus Doudnabacteria bacterium Gr01-1014_77</name>
    <dbReference type="NCBI Taxonomy" id="2017133"/>
    <lineage>
        <taxon>Bacteria</taxon>
        <taxon>Candidatus Doudnaibacteriota</taxon>
    </lineage>
</organism>
<dbReference type="InterPro" id="IPR003959">
    <property type="entry name" value="ATPase_AAA_core"/>
</dbReference>
<protein>
    <submittedName>
        <fullName evidence="4">Transitional endoplasmic reticulum ATPase</fullName>
    </submittedName>
</protein>
<dbReference type="AlphaFoldDB" id="A0A554J9W0"/>
<dbReference type="GO" id="GO:0005524">
    <property type="term" value="F:ATP binding"/>
    <property type="evidence" value="ECO:0007669"/>
    <property type="project" value="UniProtKB-KW"/>
</dbReference>
<dbReference type="Proteomes" id="UP000319613">
    <property type="component" value="Unassembled WGS sequence"/>
</dbReference>
<proteinExistence type="predicted"/>
<keyword evidence="2" id="KW-0067">ATP-binding</keyword>
<dbReference type="EMBL" id="VMFF01000070">
    <property type="protein sequence ID" value="TSC65080.1"/>
    <property type="molecule type" value="Genomic_DNA"/>
</dbReference>
<reference evidence="4 5" key="1">
    <citation type="submission" date="2017-07" db="EMBL/GenBank/DDBJ databases">
        <title>Mechanisms for carbon and nitrogen cycling indicate functional differentiation within the Candidate Phyla Radiation.</title>
        <authorList>
            <person name="Danczak R.E."/>
            <person name="Johnston M.D."/>
            <person name="Kenah C."/>
            <person name="Slattery M."/>
            <person name="Wrighton K.C."/>
            <person name="Wilkins M.J."/>
        </authorList>
    </citation>
    <scope>NUCLEOTIDE SEQUENCE [LARGE SCALE GENOMIC DNA]</scope>
    <source>
        <strain evidence="4">Gr01-1014_77</strain>
    </source>
</reference>
<evidence type="ECO:0000313" key="4">
    <source>
        <dbReference type="EMBL" id="TSC65080.1"/>
    </source>
</evidence>
<dbReference type="Pfam" id="PF00004">
    <property type="entry name" value="AAA"/>
    <property type="match status" value="1"/>
</dbReference>
<comment type="caution">
    <text evidence="4">The sequence shown here is derived from an EMBL/GenBank/DDBJ whole genome shotgun (WGS) entry which is preliminary data.</text>
</comment>
<accession>A0A554J9W0</accession>
<evidence type="ECO:0000256" key="1">
    <source>
        <dbReference type="ARBA" id="ARBA00022741"/>
    </source>
</evidence>
<dbReference type="SMART" id="SM00382">
    <property type="entry name" value="AAA"/>
    <property type="match status" value="1"/>
</dbReference>
<dbReference type="PANTHER" id="PTHR23077:SF171">
    <property type="entry name" value="NUCLEAR VALOSIN-CONTAINING PROTEIN-LIKE"/>
    <property type="match status" value="1"/>
</dbReference>
<evidence type="ECO:0000313" key="5">
    <source>
        <dbReference type="Proteomes" id="UP000319613"/>
    </source>
</evidence>
<dbReference type="InterPro" id="IPR027417">
    <property type="entry name" value="P-loop_NTPase"/>
</dbReference>
<evidence type="ECO:0000256" key="2">
    <source>
        <dbReference type="ARBA" id="ARBA00022840"/>
    </source>
</evidence>
<evidence type="ECO:0000259" key="3">
    <source>
        <dbReference type="SMART" id="SM00382"/>
    </source>
</evidence>
<dbReference type="InterPro" id="IPR003593">
    <property type="entry name" value="AAA+_ATPase"/>
</dbReference>
<keyword evidence="1" id="KW-0547">Nucleotide-binding</keyword>
<gene>
    <name evidence="4" type="ORF">G01um101477_627</name>
</gene>
<dbReference type="SUPFAM" id="SSF52540">
    <property type="entry name" value="P-loop containing nucleoside triphosphate hydrolases"/>
    <property type="match status" value="1"/>
</dbReference>
<dbReference type="CDD" id="cd19481">
    <property type="entry name" value="RecA-like_protease"/>
    <property type="match status" value="1"/>
</dbReference>
<dbReference type="Gene3D" id="3.40.50.300">
    <property type="entry name" value="P-loop containing nucleotide triphosphate hydrolases"/>
    <property type="match status" value="1"/>
</dbReference>
<dbReference type="GO" id="GO:0016887">
    <property type="term" value="F:ATP hydrolysis activity"/>
    <property type="evidence" value="ECO:0007669"/>
    <property type="project" value="InterPro"/>
</dbReference>
<name>A0A554J9W0_9BACT</name>
<feature type="non-terminal residue" evidence="4">
    <location>
        <position position="1"/>
    </location>
</feature>
<sequence>AMKKTKPSALRDMPFREPQKKLDAIGGYESHKDVMRRVFDRSNGTMALFYGPAGTGKTEFAEALAGEYGFNYIVISGSEPEDKFVGETGKKIEKYLTRARQLSPCVLLFDEVDALVEKKGAQTWKSSWTGLLQSKLSKPIEGVYMIGTMNRPDLINDTFVQRFPHRLYFGMPNPTEQEAIWGKYSPSGIEAKALVEANGKLTGRNIAHAALVVKDYGLEPSVEIYKQLIANIKPAEGIDYEEIRNQVGDAVRDYDNVKRFLAEQAGTKK</sequence>
<dbReference type="InterPro" id="IPR050168">
    <property type="entry name" value="AAA_ATPase_domain"/>
</dbReference>